<evidence type="ECO:0000259" key="10">
    <source>
        <dbReference type="PROSITE" id="PS51198"/>
    </source>
</evidence>
<feature type="region of interest" description="Disordered" evidence="9">
    <location>
        <begin position="901"/>
        <end position="954"/>
    </location>
</feature>
<dbReference type="GO" id="GO:0001147">
    <property type="term" value="F:transcription termination site sequence-specific DNA binding"/>
    <property type="evidence" value="ECO:0007669"/>
    <property type="project" value="TreeGrafter"/>
</dbReference>
<feature type="binding site" evidence="8">
    <location>
        <begin position="1294"/>
        <end position="1301"/>
    </location>
    <ligand>
        <name>ATP</name>
        <dbReference type="ChEBI" id="CHEBI:30616"/>
    </ligand>
</feature>
<dbReference type="InterPro" id="IPR027417">
    <property type="entry name" value="P-loop_NTPase"/>
</dbReference>
<evidence type="ECO:0000256" key="2">
    <source>
        <dbReference type="ARBA" id="ARBA00007913"/>
    </source>
</evidence>
<comment type="similarity">
    <text evidence="2">Belongs to the DNA2/NAM7 helicase family.</text>
</comment>
<organism evidence="11 12">
    <name type="scientific">Dothistroma septosporum (strain NZE10 / CBS 128990)</name>
    <name type="common">Red band needle blight fungus</name>
    <name type="synonym">Mycosphaerella pini</name>
    <dbReference type="NCBI Taxonomy" id="675120"/>
    <lineage>
        <taxon>Eukaryota</taxon>
        <taxon>Fungi</taxon>
        <taxon>Dikarya</taxon>
        <taxon>Ascomycota</taxon>
        <taxon>Pezizomycotina</taxon>
        <taxon>Dothideomycetes</taxon>
        <taxon>Dothideomycetidae</taxon>
        <taxon>Mycosphaerellales</taxon>
        <taxon>Mycosphaerellaceae</taxon>
        <taxon>Dothistroma</taxon>
    </lineage>
</organism>
<keyword evidence="4 8" id="KW-0378">Hydrolase</keyword>
<reference evidence="12" key="1">
    <citation type="journal article" date="2012" name="PLoS Genet.">
        <title>The genomes of the fungal plant pathogens Cladosporium fulvum and Dothistroma septosporum reveal adaptation to different hosts and lifestyles but also signatures of common ancestry.</title>
        <authorList>
            <person name="de Wit P.J.G.M."/>
            <person name="van der Burgt A."/>
            <person name="Oekmen B."/>
            <person name="Stergiopoulos I."/>
            <person name="Abd-Elsalam K.A."/>
            <person name="Aerts A.L."/>
            <person name="Bahkali A.H."/>
            <person name="Beenen H.G."/>
            <person name="Chettri P."/>
            <person name="Cox M.P."/>
            <person name="Datema E."/>
            <person name="de Vries R.P."/>
            <person name="Dhillon B."/>
            <person name="Ganley A.R."/>
            <person name="Griffiths S.A."/>
            <person name="Guo Y."/>
            <person name="Hamelin R.C."/>
            <person name="Henrissat B."/>
            <person name="Kabir M.S."/>
            <person name="Jashni M.K."/>
            <person name="Kema G."/>
            <person name="Klaubauf S."/>
            <person name="Lapidus A."/>
            <person name="Levasseur A."/>
            <person name="Lindquist E."/>
            <person name="Mehrabi R."/>
            <person name="Ohm R.A."/>
            <person name="Owen T.J."/>
            <person name="Salamov A."/>
            <person name="Schwelm A."/>
            <person name="Schijlen E."/>
            <person name="Sun H."/>
            <person name="van den Burg H.A."/>
            <person name="van Ham R.C.H.J."/>
            <person name="Zhang S."/>
            <person name="Goodwin S.B."/>
            <person name="Grigoriev I.V."/>
            <person name="Collemare J."/>
            <person name="Bradshaw R.E."/>
        </authorList>
    </citation>
    <scope>NUCLEOTIDE SEQUENCE [LARGE SCALE GENOMIC DNA]</scope>
    <source>
        <strain evidence="12">NZE10 / CBS 128990</strain>
    </source>
</reference>
<dbReference type="SUPFAM" id="SSF52540">
    <property type="entry name" value="P-loop containing nucleoside triphosphate hydrolases"/>
    <property type="match status" value="1"/>
</dbReference>
<sequence length="1788" mass="201658">MEFVQKLEALTNLDEGIHWFCPRTNDDEAGVYYIDDIDLTRSESEVDKARRLAKLKEATQRKEDALSATQIIAFDGDDAVPYQTKLKEHLKAQLSRCDICIREFHRSRAWLKSHLESEYAADEVRTFLDKYDGMNNKRIKTGLDNATEALLDLEPSKRKITSAGEGGMYAMFEALQCRPFLHSEELLSQHFDQPFRLAQANKKFSLPGLAPGTVAFLFSMNEERFEWAQRNIHRLKRNILPTEFESSVKPFLEPAAGRVHVVNLDARFLPVFWRGTRMLLEAFDKDLISNHLRAMDANIYTLSLEHFQIPQDHVLDILECYGTLLRLAPKDFWEAMGSVSPSTVLDVAFKADQLESVFTSKREHQRDPQETFAVHVKWLEPFIKSIKASNLVPPLRTVLRLCLKHYQADRYSHYASTAMWERGLLCLQDAINILVRDLDGGPAYTHLIEAVSKDYIGDILEQLEGIEKKEEVQITKNQNLALDIIQNLLALDVRSLSRDRKMIDSRRELDHELGVASLNTWKMSMRHVKPGHSSLIMSIIRGMDGLLALDLLPPKIVTAATKPAESWNNALNRILSYIATDLLDRLDSFNQDQLLDLMDLPEAMNGITALLFNGNEMIHANALTLLKTLSGEDSRRASIAHLIRAYYSKSMAAFGLSLKTVINARAFGPCSTLLKLLRDIFSCLCDDQDGLLRTKTISGETELTALRILWVQTWSFLDMVFSRTEGWSSLGYNKAMMQEFCRDTMDLAEFVFDQYAVIASTIEGGSVQVSSSTGKKLLLSPQKAFDDITKWLRLRDEYLISRCVSITGKMLNRFQEVNIRAGADTTRWLQDVIVSSSISKSAKVKTKLTMNHKAELQQALERHLGESLSTSDLSETGGPKRTKQGSLAEWASPKGVIDLDTWSSAAEGRKTEEKKPMQKVPTLASQKAALKKQEESNNFLLKRRQAKEEADRKRQEIIAKAKGLGAGSGVTGIGNYGTDHGTDGQTVMINDDDLESDEDEDDDLDDDLFGTVDNPKKQQRAAMDFSGATGLKPEVKSGPTRIQKTARSVKDMRARLKPALGPLYQTMLAWDFFHEDDYPPGSSSQDFRAVENSFRDPVSYQATFEPLLTLEAWQGIVRAREENQSKPYELKVQNRSNVDQFIEFSSIIGHPEQKEVDLRASDIILLSTSKKPVEDSALPHCLARVQKVTRQKAHFEVVYQMMPASALAPKLTMQAIIYGVKVTTIIPLERQYGALKALQYYDLCNQIVRAKPSSRYEFSDKQISSMQDVYNLNRAQSEAVNAALENEGFSLIQGPPGSGKTKTITAIVGGLLTQTLSNDSKGVTRISMPKGSAVNGGGDAPVKKLLVCAPSNAAVDELCVRLMAGIKTKHGVHHNINVVRIGRSDNISAQVAEVTLESLVQKRMGGTEKGPKQHDKDQQIFEEHKQVSAQLREFYHQRDEDENGAKKLQPADRKRLEDDISRVKRQKAMLGTRIDSLKDQQRNAGREEELNKRRVQQTVLEEAHVVCATLSGSGHDIFQTLSVEFESVIIDEAAQCVEMESLIPLKYGCVKCIMVGDPNQLPPTVFSKEAQKFQYEQSLFVRMQNNFPNHVHLLDTQYRMHPDISFFPSETFYDRKLMDGPNMAELRKQPWHASALLAPYRFFDVAGQQQTSAKSFINLAEIDIAMLLYDRVRADFSELDWNNKIGIITPYKSQLRELKRRFANKYGEGIQDFIEFNTTDAFQGRECEIIIFSCVRASPAGGIGFLQDIRRMNVGLTRAKSSLWVLGNSESLSRGRYWKLLVDNAKAR</sequence>
<evidence type="ECO:0000313" key="12">
    <source>
        <dbReference type="Proteomes" id="UP000016933"/>
    </source>
</evidence>
<dbReference type="OMA" id="PWHQSEL"/>
<keyword evidence="12" id="KW-1185">Reference proteome</keyword>
<dbReference type="GO" id="GO:0016787">
    <property type="term" value="F:hydrolase activity"/>
    <property type="evidence" value="ECO:0007669"/>
    <property type="project" value="UniProtKB-UniRule"/>
</dbReference>
<dbReference type="Pfam" id="PF12726">
    <property type="entry name" value="SEN1_N"/>
    <property type="match status" value="1"/>
</dbReference>
<dbReference type="FunFam" id="3.40.50.300:FF:000326">
    <property type="entry name" value="P-loop containing nucleoside triphosphate hydrolase"/>
    <property type="match status" value="1"/>
</dbReference>
<dbReference type="Pfam" id="PF23576">
    <property type="entry name" value="SEN1_barrel"/>
    <property type="match status" value="1"/>
</dbReference>
<dbReference type="GO" id="GO:0004386">
    <property type="term" value="F:helicase activity"/>
    <property type="evidence" value="ECO:0007669"/>
    <property type="project" value="UniProtKB-UniRule"/>
</dbReference>
<evidence type="ECO:0000256" key="9">
    <source>
        <dbReference type="SAM" id="MobiDB-lite"/>
    </source>
</evidence>
<feature type="region of interest" description="Disordered" evidence="9">
    <location>
        <begin position="975"/>
        <end position="1003"/>
    </location>
</feature>
<keyword evidence="6 8" id="KW-0067">ATP-binding</keyword>
<dbReference type="STRING" id="675120.N1Q0S3"/>
<dbReference type="OrthoDB" id="6513042at2759"/>
<accession>N1Q0S3</accession>
<dbReference type="InterPro" id="IPR024481">
    <property type="entry name" value="Helicase_Sen1_N"/>
</dbReference>
<dbReference type="InterPro" id="IPR041679">
    <property type="entry name" value="DNA2/NAM7-like_C"/>
</dbReference>
<dbReference type="PANTHER" id="PTHR10887">
    <property type="entry name" value="DNA2/NAM7 HELICASE FAMILY"/>
    <property type="match status" value="1"/>
</dbReference>
<keyword evidence="7" id="KW-0539">Nucleus</keyword>
<dbReference type="InterPro" id="IPR014016">
    <property type="entry name" value="UvrD-like_ATP-bd"/>
</dbReference>
<dbReference type="EMBL" id="KB446535">
    <property type="protein sequence ID" value="EME48878.1"/>
    <property type="molecule type" value="Genomic_DNA"/>
</dbReference>
<dbReference type="CDD" id="cd18042">
    <property type="entry name" value="DEXXQc_SETX"/>
    <property type="match status" value="1"/>
</dbReference>
<dbReference type="GO" id="GO:0005694">
    <property type="term" value="C:chromosome"/>
    <property type="evidence" value="ECO:0007669"/>
    <property type="project" value="UniProtKB-ARBA"/>
</dbReference>
<feature type="compositionally biased region" description="Acidic residues" evidence="9">
    <location>
        <begin position="990"/>
        <end position="1003"/>
    </location>
</feature>
<evidence type="ECO:0000256" key="5">
    <source>
        <dbReference type="ARBA" id="ARBA00022806"/>
    </source>
</evidence>
<dbReference type="InterPro" id="IPR041677">
    <property type="entry name" value="DNA2/NAM7_AAA_11"/>
</dbReference>
<evidence type="ECO:0000256" key="6">
    <source>
        <dbReference type="ARBA" id="ARBA00022840"/>
    </source>
</evidence>
<dbReference type="InterPro" id="IPR056474">
    <property type="entry name" value="SEN1_barrel"/>
</dbReference>
<dbReference type="InterPro" id="IPR045055">
    <property type="entry name" value="DNA2/NAM7-like"/>
</dbReference>
<evidence type="ECO:0000313" key="11">
    <source>
        <dbReference type="EMBL" id="EME48878.1"/>
    </source>
</evidence>
<keyword evidence="5 8" id="KW-0347">Helicase</keyword>
<dbReference type="eggNOG" id="KOG1801">
    <property type="taxonomic scope" value="Eukaryota"/>
</dbReference>
<dbReference type="HOGENOM" id="CLU_000459_2_0_1"/>
<dbReference type="Gene3D" id="3.40.50.300">
    <property type="entry name" value="P-loop containing nucleotide triphosphate hydrolases"/>
    <property type="match status" value="2"/>
</dbReference>
<evidence type="ECO:0000256" key="4">
    <source>
        <dbReference type="ARBA" id="ARBA00022801"/>
    </source>
</evidence>
<feature type="region of interest" description="Disordered" evidence="9">
    <location>
        <begin position="867"/>
        <end position="889"/>
    </location>
</feature>
<dbReference type="GO" id="GO:0005524">
    <property type="term" value="F:ATP binding"/>
    <property type="evidence" value="ECO:0007669"/>
    <property type="project" value="UniProtKB-UniRule"/>
</dbReference>
<dbReference type="GO" id="GO:0006369">
    <property type="term" value="P:termination of RNA polymerase II transcription"/>
    <property type="evidence" value="ECO:0007669"/>
    <property type="project" value="TreeGrafter"/>
</dbReference>
<name>N1Q0S3_DOTSN</name>
<dbReference type="PANTHER" id="PTHR10887:SF495">
    <property type="entry name" value="HELICASE SENATAXIN ISOFORM X1-RELATED"/>
    <property type="match status" value="1"/>
</dbReference>
<evidence type="ECO:0000256" key="1">
    <source>
        <dbReference type="ARBA" id="ARBA00004123"/>
    </source>
</evidence>
<dbReference type="CDD" id="cd18808">
    <property type="entry name" value="SF1_C_Upf1"/>
    <property type="match status" value="1"/>
</dbReference>
<dbReference type="PROSITE" id="PS51198">
    <property type="entry name" value="UVRD_HELICASE_ATP_BIND"/>
    <property type="match status" value="1"/>
</dbReference>
<evidence type="ECO:0000256" key="7">
    <source>
        <dbReference type="ARBA" id="ARBA00023242"/>
    </source>
</evidence>
<proteinExistence type="inferred from homology"/>
<protein>
    <recommendedName>
        <fullName evidence="10">UvrD-like helicase ATP-binding domain-containing protein</fullName>
    </recommendedName>
</protein>
<dbReference type="InterPro" id="IPR047187">
    <property type="entry name" value="SF1_C_Upf1"/>
</dbReference>
<evidence type="ECO:0000256" key="8">
    <source>
        <dbReference type="PROSITE-ProRule" id="PRU00560"/>
    </source>
</evidence>
<dbReference type="Pfam" id="PF13086">
    <property type="entry name" value="AAA_11"/>
    <property type="match status" value="1"/>
</dbReference>
<feature type="domain" description="UvrD-like helicase ATP-binding" evidence="10">
    <location>
        <begin position="1273"/>
        <end position="1601"/>
    </location>
</feature>
<gene>
    <name evidence="11" type="ORF">DOTSEDRAFT_117955</name>
</gene>
<feature type="compositionally biased region" description="Basic and acidic residues" evidence="9">
    <location>
        <begin position="907"/>
        <end position="916"/>
    </location>
</feature>
<dbReference type="FunFam" id="3.40.50.300:FF:001152">
    <property type="entry name" value="tRNA-splicing endonuclease, putative"/>
    <property type="match status" value="1"/>
</dbReference>
<evidence type="ECO:0000256" key="3">
    <source>
        <dbReference type="ARBA" id="ARBA00022741"/>
    </source>
</evidence>
<feature type="non-terminal residue" evidence="11">
    <location>
        <position position="1788"/>
    </location>
</feature>
<dbReference type="Pfam" id="PF13087">
    <property type="entry name" value="AAA_12"/>
    <property type="match status" value="1"/>
</dbReference>
<comment type="subcellular location">
    <subcellularLocation>
        <location evidence="1">Nucleus</location>
    </subcellularLocation>
</comment>
<keyword evidence="3 8" id="KW-0547">Nucleotide-binding</keyword>
<feature type="region of interest" description="Disordered" evidence="9">
    <location>
        <begin position="1435"/>
        <end position="1462"/>
    </location>
</feature>
<reference evidence="11 12" key="2">
    <citation type="journal article" date="2012" name="PLoS Pathog.">
        <title>Diverse lifestyles and strategies of plant pathogenesis encoded in the genomes of eighteen Dothideomycetes fungi.</title>
        <authorList>
            <person name="Ohm R.A."/>
            <person name="Feau N."/>
            <person name="Henrissat B."/>
            <person name="Schoch C.L."/>
            <person name="Horwitz B.A."/>
            <person name="Barry K.W."/>
            <person name="Condon B.J."/>
            <person name="Copeland A.C."/>
            <person name="Dhillon B."/>
            <person name="Glaser F."/>
            <person name="Hesse C.N."/>
            <person name="Kosti I."/>
            <person name="LaButti K."/>
            <person name="Lindquist E.A."/>
            <person name="Lucas S."/>
            <person name="Salamov A.A."/>
            <person name="Bradshaw R.E."/>
            <person name="Ciuffetti L."/>
            <person name="Hamelin R.C."/>
            <person name="Kema G.H.J."/>
            <person name="Lawrence C."/>
            <person name="Scott J.A."/>
            <person name="Spatafora J.W."/>
            <person name="Turgeon B.G."/>
            <person name="de Wit P.J.G.M."/>
            <person name="Zhong S."/>
            <person name="Goodwin S.B."/>
            <person name="Grigoriev I.V."/>
        </authorList>
    </citation>
    <scope>NUCLEOTIDE SEQUENCE [LARGE SCALE GENOMIC DNA]</scope>
    <source>
        <strain evidence="12">NZE10 / CBS 128990</strain>
    </source>
</reference>
<dbReference type="Proteomes" id="UP000016933">
    <property type="component" value="Unassembled WGS sequence"/>
</dbReference>
<dbReference type="GO" id="GO:0016604">
    <property type="term" value="C:nuclear body"/>
    <property type="evidence" value="ECO:0007669"/>
    <property type="project" value="TreeGrafter"/>
</dbReference>